<comment type="caution">
    <text evidence="5">The sequence shown here is derived from an EMBL/GenBank/DDBJ whole genome shotgun (WGS) entry which is preliminary data.</text>
</comment>
<dbReference type="PANTHER" id="PTHR43782">
    <property type="entry name" value="ARGINASE"/>
    <property type="match status" value="1"/>
</dbReference>
<evidence type="ECO:0000256" key="3">
    <source>
        <dbReference type="ARBA" id="ARBA00023211"/>
    </source>
</evidence>
<organism evidence="5 6">
    <name type="scientific">Kocuria gwangalliensis</name>
    <dbReference type="NCBI Taxonomy" id="501592"/>
    <lineage>
        <taxon>Bacteria</taxon>
        <taxon>Bacillati</taxon>
        <taxon>Actinomycetota</taxon>
        <taxon>Actinomycetes</taxon>
        <taxon>Micrococcales</taxon>
        <taxon>Micrococcaceae</taxon>
        <taxon>Kocuria</taxon>
    </lineage>
</organism>
<dbReference type="Pfam" id="PF00491">
    <property type="entry name" value="Arginase"/>
    <property type="match status" value="1"/>
</dbReference>
<gene>
    <name evidence="5" type="ORF">GCM10025781_22700</name>
</gene>
<comment type="similarity">
    <text evidence="4">Belongs to the arginase family.</text>
</comment>
<dbReference type="PANTHER" id="PTHR43782:SF3">
    <property type="entry name" value="ARGINASE"/>
    <property type="match status" value="1"/>
</dbReference>
<dbReference type="SUPFAM" id="SSF52768">
    <property type="entry name" value="Arginase/deacetylase"/>
    <property type="match status" value="1"/>
</dbReference>
<evidence type="ECO:0000313" key="5">
    <source>
        <dbReference type="EMBL" id="GAA4703418.1"/>
    </source>
</evidence>
<keyword evidence="2" id="KW-0378">Hydrolase</keyword>
<dbReference type="PRINTS" id="PR00116">
    <property type="entry name" value="ARGINASE"/>
</dbReference>
<proteinExistence type="inferred from homology"/>
<accession>A0ABP8XA57</accession>
<evidence type="ECO:0000313" key="6">
    <source>
        <dbReference type="Proteomes" id="UP001501446"/>
    </source>
</evidence>
<dbReference type="Proteomes" id="UP001501446">
    <property type="component" value="Unassembled WGS sequence"/>
</dbReference>
<keyword evidence="3" id="KW-0464">Manganese</keyword>
<dbReference type="EMBL" id="BAABLN010000034">
    <property type="protein sequence ID" value="GAA4703418.1"/>
    <property type="molecule type" value="Genomic_DNA"/>
</dbReference>
<dbReference type="InterPro" id="IPR023696">
    <property type="entry name" value="Ureohydrolase_dom_sf"/>
</dbReference>
<dbReference type="CDD" id="cd09999">
    <property type="entry name" value="Arginase-like_1"/>
    <property type="match status" value="1"/>
</dbReference>
<sequence length="172" mass="18484">MVWIDAHPDSDTPETGYDGFHAMAASVLLGYGDPEILDLLPATVDAQRFAYAGLHAGEEDALDNVRQWDIPVFGPDDLREITGPLLDWLAETGAGKVAIHLDVDVVDSDEAVLGLGTVPGGLSRAQVRRMIVDLSAQADVVGLTVAEYVTRNLLQLQEMLDGLPLIDEDGLH</sequence>
<evidence type="ECO:0000256" key="1">
    <source>
        <dbReference type="ARBA" id="ARBA00022723"/>
    </source>
</evidence>
<evidence type="ECO:0000256" key="2">
    <source>
        <dbReference type="ARBA" id="ARBA00022801"/>
    </source>
</evidence>
<dbReference type="Gene3D" id="3.40.800.10">
    <property type="entry name" value="Ureohydrolase domain"/>
    <property type="match status" value="1"/>
</dbReference>
<evidence type="ECO:0000256" key="4">
    <source>
        <dbReference type="PROSITE-ProRule" id="PRU00742"/>
    </source>
</evidence>
<keyword evidence="1" id="KW-0479">Metal-binding</keyword>
<reference evidence="6" key="1">
    <citation type="journal article" date="2019" name="Int. J. Syst. Evol. Microbiol.">
        <title>The Global Catalogue of Microorganisms (GCM) 10K type strain sequencing project: providing services to taxonomists for standard genome sequencing and annotation.</title>
        <authorList>
            <consortium name="The Broad Institute Genomics Platform"/>
            <consortium name="The Broad Institute Genome Sequencing Center for Infectious Disease"/>
            <person name="Wu L."/>
            <person name="Ma J."/>
        </authorList>
    </citation>
    <scope>NUCLEOTIDE SEQUENCE [LARGE SCALE GENOMIC DNA]</scope>
    <source>
        <strain evidence="6">JCM 18958</strain>
    </source>
</reference>
<dbReference type="PROSITE" id="PS51409">
    <property type="entry name" value="ARGINASE_2"/>
    <property type="match status" value="1"/>
</dbReference>
<evidence type="ECO:0008006" key="7">
    <source>
        <dbReference type="Google" id="ProtNLM"/>
    </source>
</evidence>
<keyword evidence="6" id="KW-1185">Reference proteome</keyword>
<dbReference type="InterPro" id="IPR006035">
    <property type="entry name" value="Ureohydrolase"/>
</dbReference>
<protein>
    <recommendedName>
        <fullName evidence="7">Arginase</fullName>
    </recommendedName>
</protein>
<name>A0ABP8XA57_9MICC</name>